<accession>A0A6J2USV6</accession>
<dbReference type="Proteomes" id="UP000504632">
    <property type="component" value="Chromosome 3"/>
</dbReference>
<feature type="compositionally biased region" description="Basic and acidic residues" evidence="8">
    <location>
        <begin position="689"/>
        <end position="708"/>
    </location>
</feature>
<feature type="compositionally biased region" description="Acidic residues" evidence="8">
    <location>
        <begin position="562"/>
        <end position="572"/>
    </location>
</feature>
<evidence type="ECO:0000256" key="1">
    <source>
        <dbReference type="ARBA" id="ARBA00004123"/>
    </source>
</evidence>
<dbReference type="PANTHER" id="PTHR23336">
    <property type="entry name" value="ZINC FINGER CW-TYPE COILED-COIL DOMAIN PROTEIN 3"/>
    <property type="match status" value="1"/>
</dbReference>
<dbReference type="InterPro" id="IPR036890">
    <property type="entry name" value="HATPase_C_sf"/>
</dbReference>
<organism evidence="10 11">
    <name type="scientific">Chanos chanos</name>
    <name type="common">Milkfish</name>
    <name type="synonym">Mugil chanos</name>
    <dbReference type="NCBI Taxonomy" id="29144"/>
    <lineage>
        <taxon>Eukaryota</taxon>
        <taxon>Metazoa</taxon>
        <taxon>Chordata</taxon>
        <taxon>Craniata</taxon>
        <taxon>Vertebrata</taxon>
        <taxon>Euteleostomi</taxon>
        <taxon>Actinopterygii</taxon>
        <taxon>Neopterygii</taxon>
        <taxon>Teleostei</taxon>
        <taxon>Ostariophysi</taxon>
        <taxon>Gonorynchiformes</taxon>
        <taxon>Chanidae</taxon>
        <taxon>Chanos</taxon>
    </lineage>
</organism>
<dbReference type="GO" id="GO:0008270">
    <property type="term" value="F:zinc ion binding"/>
    <property type="evidence" value="ECO:0007669"/>
    <property type="project" value="UniProtKB-KW"/>
</dbReference>
<dbReference type="GO" id="GO:0016887">
    <property type="term" value="F:ATP hydrolysis activity"/>
    <property type="evidence" value="ECO:0007669"/>
    <property type="project" value="InterPro"/>
</dbReference>
<keyword evidence="6" id="KW-0539">Nucleus</keyword>
<dbReference type="GO" id="GO:0016605">
    <property type="term" value="C:PML body"/>
    <property type="evidence" value="ECO:0007669"/>
    <property type="project" value="TreeGrafter"/>
</dbReference>
<dbReference type="InterPro" id="IPR045261">
    <property type="entry name" value="MORC_ATPase"/>
</dbReference>
<dbReference type="Gene3D" id="3.30.565.10">
    <property type="entry name" value="Histidine kinase-like ATPase, C-terminal domain"/>
    <property type="match status" value="1"/>
</dbReference>
<sequence>MAAQTNGNIPASKVSPKYLHANSTSHTWAFGAIAELIDNAYDPDVRAKNFWIDKKVIKEKICLTFRDNGVGMDYEKMYKMLSFGFSEKEEIDGHAPVGRYGNGFKSGSMRLGKDAIVFSKTKETMCVGLLSQTYLEEIGAENIIVPIVTFTDSGKNQIQASPEHADCLRDILKHSLFQNVEELRKQFQAISTRSQTYEKTGTYIIIWNLRKTSERPTEFDFDENRFDIRIPADQHENKKKTFTKPERVLQSVPESDYSLRAYCSILYMKPRMQINIRGKRVDTQLISKSLAFTRRYFYSPSCRPSKRVPINFGFNTKSKEHYGLMIYNNNRLIISYKRIGCQLMPSDEGVGVIGVIECDFLTPTHNKQDFDNTVDYRRTIRNLETKLKEYWKKVCAENNSGDPNSSGPVEDMMERPDQIWKQCSDCLKWRKLPDNTNPDRVPEEWSCSMNPNKQFSSCDVPEEQEDSGDEEQTHLKHPKKKAGHKATLRKTGVKRAKQSEFGDESDSEKPPTFTSMPINSENDDDDDDVVEVGQTQCDDSMMDTKQERRSLRKRRGRKVLENDDDDDDDVVEVEQTQCDDSMMDTNQERRRAKRFLTSPKENKGVKRSKGSDGGHADISETPPTFSSMPELHITSVSLSTVNYGEGEQNGCDSSLNEGQKEQGGSEDGLRERQEEQSGGEDSLQQGQKEQNECDDIPKEVHKEQSEYDDILRKKQEEQTTYCRELEKLLSLGQSSLLRMQQQQELLKLLKTTIQERDDLQKLLKATRQDRDDLQKKLTMLLTTTCQERDSLHKQLKTTCQERDDLQKQINTLKQQIEQLQSRNMKETCDSNTQMQRTETY</sequence>
<feature type="region of interest" description="Disordered" evidence="8">
    <location>
        <begin position="432"/>
        <end position="708"/>
    </location>
</feature>
<dbReference type="PANTHER" id="PTHR23336:SF17">
    <property type="entry name" value="MORC FAMILY CW-TYPE ZINC FINGER PROTEIN 3"/>
    <property type="match status" value="1"/>
</dbReference>
<feature type="compositionally biased region" description="Acidic residues" evidence="8">
    <location>
        <begin position="521"/>
        <end position="530"/>
    </location>
</feature>
<dbReference type="InParanoid" id="A0A6J2USV6"/>
<reference evidence="11" key="1">
    <citation type="submission" date="2025-08" db="UniProtKB">
        <authorList>
            <consortium name="RefSeq"/>
        </authorList>
    </citation>
    <scope>IDENTIFICATION</scope>
</reference>
<proteinExistence type="predicted"/>
<dbReference type="OrthoDB" id="757982at2759"/>
<evidence type="ECO:0000256" key="7">
    <source>
        <dbReference type="SAM" id="Coils"/>
    </source>
</evidence>
<dbReference type="SUPFAM" id="SSF55874">
    <property type="entry name" value="ATPase domain of HSP90 chaperone/DNA topoisomerase II/histidine kinase"/>
    <property type="match status" value="1"/>
</dbReference>
<feature type="compositionally biased region" description="Acidic residues" evidence="8">
    <location>
        <begin position="460"/>
        <end position="470"/>
    </location>
</feature>
<feature type="compositionally biased region" description="Polar residues" evidence="8">
    <location>
        <begin position="575"/>
        <end position="585"/>
    </location>
</feature>
<evidence type="ECO:0000313" key="10">
    <source>
        <dbReference type="Proteomes" id="UP000504632"/>
    </source>
</evidence>
<dbReference type="Pfam" id="PF13589">
    <property type="entry name" value="HATPase_c_3"/>
    <property type="match status" value="1"/>
</dbReference>
<dbReference type="PROSITE" id="PS51050">
    <property type="entry name" value="ZF_CW"/>
    <property type="match status" value="1"/>
</dbReference>
<name>A0A6J2USV6_CHACN</name>
<feature type="compositionally biased region" description="Basic and acidic residues" evidence="8">
    <location>
        <begin position="600"/>
        <end position="618"/>
    </location>
</feature>
<keyword evidence="5 7" id="KW-0175">Coiled coil</keyword>
<evidence type="ECO:0000256" key="4">
    <source>
        <dbReference type="ARBA" id="ARBA00022833"/>
    </source>
</evidence>
<evidence type="ECO:0000256" key="3">
    <source>
        <dbReference type="ARBA" id="ARBA00022771"/>
    </source>
</evidence>
<dbReference type="CDD" id="cd16931">
    <property type="entry name" value="HATPase_MORC-like"/>
    <property type="match status" value="1"/>
</dbReference>
<evidence type="ECO:0000256" key="8">
    <source>
        <dbReference type="SAM" id="MobiDB-lite"/>
    </source>
</evidence>
<keyword evidence="4" id="KW-0862">Zinc</keyword>
<dbReference type="Pfam" id="PF17942">
    <property type="entry name" value="Morc6_S5"/>
    <property type="match status" value="1"/>
</dbReference>
<dbReference type="RefSeq" id="XP_030622888.1">
    <property type="nucleotide sequence ID" value="XM_030767028.1"/>
</dbReference>
<keyword evidence="10" id="KW-1185">Reference proteome</keyword>
<evidence type="ECO:0000259" key="9">
    <source>
        <dbReference type="PROSITE" id="PS51050"/>
    </source>
</evidence>
<keyword evidence="2" id="KW-0479">Metal-binding</keyword>
<dbReference type="InterPro" id="IPR011124">
    <property type="entry name" value="Znf_CW"/>
</dbReference>
<gene>
    <name evidence="11" type="primary">LOC115806355</name>
</gene>
<feature type="coiled-coil region" evidence="7">
    <location>
        <begin position="749"/>
        <end position="829"/>
    </location>
</feature>
<evidence type="ECO:0000256" key="5">
    <source>
        <dbReference type="ARBA" id="ARBA00023054"/>
    </source>
</evidence>
<feature type="compositionally biased region" description="Basic residues" evidence="8">
    <location>
        <begin position="475"/>
        <end position="496"/>
    </location>
</feature>
<keyword evidence="3" id="KW-0863">Zinc-finger</keyword>
<dbReference type="GeneID" id="115806355"/>
<dbReference type="Pfam" id="PF07496">
    <property type="entry name" value="zf-CW"/>
    <property type="match status" value="1"/>
</dbReference>
<protein>
    <submittedName>
        <fullName evidence="11">MORC family CW-type zinc finger protein 3-like</fullName>
    </submittedName>
</protein>
<feature type="domain" description="CW-type" evidence="9">
    <location>
        <begin position="414"/>
        <end position="466"/>
    </location>
</feature>
<evidence type="ECO:0000313" key="11">
    <source>
        <dbReference type="RefSeq" id="XP_030622888.1"/>
    </source>
</evidence>
<dbReference type="Gene3D" id="3.30.40.100">
    <property type="match status" value="1"/>
</dbReference>
<evidence type="ECO:0000256" key="6">
    <source>
        <dbReference type="ARBA" id="ARBA00023242"/>
    </source>
</evidence>
<dbReference type="InterPro" id="IPR041006">
    <property type="entry name" value="Morc_S5"/>
</dbReference>
<dbReference type="AlphaFoldDB" id="A0A6J2USV6"/>
<feature type="compositionally biased region" description="Polar residues" evidence="8">
    <location>
        <begin position="447"/>
        <end position="457"/>
    </location>
</feature>
<comment type="subcellular location">
    <subcellularLocation>
        <location evidence="1">Nucleus</location>
    </subcellularLocation>
</comment>
<evidence type="ECO:0000256" key="2">
    <source>
        <dbReference type="ARBA" id="ARBA00022723"/>
    </source>
</evidence>